<dbReference type="Gene3D" id="3.30.500.20">
    <property type="entry name" value="BH3703-like domains"/>
    <property type="match status" value="1"/>
</dbReference>
<reference evidence="2 3" key="1">
    <citation type="submission" date="2018-03" db="EMBL/GenBank/DDBJ databases">
        <title>Genomic Encyclopedia of Archaeal and Bacterial Type Strains, Phase II (KMG-II): from individual species to whole genera.</title>
        <authorList>
            <person name="Goeker M."/>
        </authorList>
    </citation>
    <scope>NUCLEOTIDE SEQUENCE [LARGE SCALE GENOMIC DNA]</scope>
    <source>
        <strain evidence="2 3">DSM 45211</strain>
    </source>
</reference>
<evidence type="ECO:0000313" key="3">
    <source>
        <dbReference type="Proteomes" id="UP000243528"/>
    </source>
</evidence>
<gene>
    <name evidence="2" type="ORF">CLV30_10187</name>
</gene>
<dbReference type="EMBL" id="PYGE01000001">
    <property type="protein sequence ID" value="PSL08120.1"/>
    <property type="molecule type" value="Genomic_DNA"/>
</dbReference>
<dbReference type="Proteomes" id="UP000243528">
    <property type="component" value="Unassembled WGS sequence"/>
</dbReference>
<evidence type="ECO:0008006" key="4">
    <source>
        <dbReference type="Google" id="ProtNLM"/>
    </source>
</evidence>
<dbReference type="SUPFAM" id="SSF160424">
    <property type="entry name" value="BH3703-like"/>
    <property type="match status" value="1"/>
</dbReference>
<feature type="compositionally biased region" description="Basic and acidic residues" evidence="1">
    <location>
        <begin position="123"/>
        <end position="134"/>
    </location>
</feature>
<accession>A0A2P8EF93</accession>
<comment type="caution">
    <text evidence="2">The sequence shown here is derived from an EMBL/GenBank/DDBJ whole genome shotgun (WGS) entry which is preliminary data.</text>
</comment>
<evidence type="ECO:0000313" key="2">
    <source>
        <dbReference type="EMBL" id="PSL08120.1"/>
    </source>
</evidence>
<evidence type="ECO:0000256" key="1">
    <source>
        <dbReference type="SAM" id="MobiDB-lite"/>
    </source>
</evidence>
<organism evidence="2 3">
    <name type="scientific">Haloactinopolyspora alba</name>
    <dbReference type="NCBI Taxonomy" id="648780"/>
    <lineage>
        <taxon>Bacteria</taxon>
        <taxon>Bacillati</taxon>
        <taxon>Actinomycetota</taxon>
        <taxon>Actinomycetes</taxon>
        <taxon>Jiangellales</taxon>
        <taxon>Jiangellaceae</taxon>
        <taxon>Haloactinopolyspora</taxon>
    </lineage>
</organism>
<dbReference type="AlphaFoldDB" id="A0A2P8EF93"/>
<dbReference type="OrthoDB" id="6957847at2"/>
<protein>
    <recommendedName>
        <fullName evidence="4">DUF600 family protein</fullName>
    </recommendedName>
</protein>
<keyword evidence="3" id="KW-1185">Reference proteome</keyword>
<name>A0A2P8EF93_9ACTN</name>
<feature type="region of interest" description="Disordered" evidence="1">
    <location>
        <begin position="101"/>
        <end position="148"/>
    </location>
</feature>
<sequence length="148" mass="16196">MSIPDPSKLNAVGQAMVAAAPDGWRFLKLEVMAAGEMTDTGLEIETQDGSIDTDAVLELDGLDAVEELRADMYEPGKGTWYLATITIDENGEIKADFDYENAPFGGIHDQTPSSGNADPELLLEDHKKFPRDPELLPEWHPARQATQP</sequence>
<dbReference type="InterPro" id="IPR036170">
    <property type="entry name" value="YezG-like_sf"/>
</dbReference>
<dbReference type="RefSeq" id="WP_106535216.1">
    <property type="nucleotide sequence ID" value="NZ_ML142897.1"/>
</dbReference>
<proteinExistence type="predicted"/>